<reference evidence="5" key="3">
    <citation type="submission" date="2025-09" db="UniProtKB">
        <authorList>
            <consortium name="Ensembl"/>
        </authorList>
    </citation>
    <scope>IDENTIFICATION</scope>
</reference>
<keyword evidence="2 3" id="KW-0808">Transferase</keyword>
<evidence type="ECO:0000313" key="6">
    <source>
        <dbReference type="Proteomes" id="UP000694580"/>
    </source>
</evidence>
<dbReference type="PANTHER" id="PTHR11783">
    <property type="entry name" value="SULFOTRANSFERASE SULT"/>
    <property type="match status" value="1"/>
</dbReference>
<dbReference type="Gene3D" id="3.40.50.300">
    <property type="entry name" value="P-loop containing nucleotide triphosphate hydrolases"/>
    <property type="match status" value="1"/>
</dbReference>
<evidence type="ECO:0000256" key="2">
    <source>
        <dbReference type="ARBA" id="ARBA00022679"/>
    </source>
</evidence>
<feature type="domain" description="Sulfotransferase" evidence="4">
    <location>
        <begin position="55"/>
        <end position="288"/>
    </location>
</feature>
<name>A0AAY4B1S8_9TELE</name>
<dbReference type="Proteomes" id="UP000694580">
    <property type="component" value="Chromosome 3"/>
</dbReference>
<evidence type="ECO:0000259" key="4">
    <source>
        <dbReference type="Pfam" id="PF00685"/>
    </source>
</evidence>
<evidence type="ECO:0000256" key="3">
    <source>
        <dbReference type="RuleBase" id="RU361155"/>
    </source>
</evidence>
<dbReference type="InterPro" id="IPR027417">
    <property type="entry name" value="P-loop_NTPase"/>
</dbReference>
<keyword evidence="6" id="KW-1185">Reference proteome</keyword>
<protein>
    <recommendedName>
        <fullName evidence="3">Sulfotransferase</fullName>
        <ecNumber evidence="3">2.8.2.-</ecNumber>
    </recommendedName>
</protein>
<evidence type="ECO:0000256" key="1">
    <source>
        <dbReference type="ARBA" id="ARBA00005771"/>
    </source>
</evidence>
<dbReference type="RefSeq" id="XP_028828286.1">
    <property type="nucleotide sequence ID" value="XM_028972453.1"/>
</dbReference>
<proteinExistence type="inferred from homology"/>
<organism evidence="5 6">
    <name type="scientific">Denticeps clupeoides</name>
    <name type="common">denticle herring</name>
    <dbReference type="NCBI Taxonomy" id="299321"/>
    <lineage>
        <taxon>Eukaryota</taxon>
        <taxon>Metazoa</taxon>
        <taxon>Chordata</taxon>
        <taxon>Craniata</taxon>
        <taxon>Vertebrata</taxon>
        <taxon>Euteleostomi</taxon>
        <taxon>Actinopterygii</taxon>
        <taxon>Neopterygii</taxon>
        <taxon>Teleostei</taxon>
        <taxon>Clupei</taxon>
        <taxon>Clupeiformes</taxon>
        <taxon>Denticipitoidei</taxon>
        <taxon>Denticipitidae</taxon>
        <taxon>Denticeps</taxon>
    </lineage>
</organism>
<sequence length="301" mass="34253">MSQAAGPPRTGQTKMEMAKNMKDEDKFYRYDGVLYSSVMSPVENLEGLKSMQARPEDIVLVAYPKCGFTWVVGVMRKVMAASVGTKETSDILPLIEFHSPDVQKTVSQLPSPRFLGTHLHPDTIPASFMVKKTKMLVVFRNPKDTVVSYFHFMNKNPVLSKVTWDNFFSNFMSGDVAWGSYFDHAVAWDKLIDDPNVKIITYEELKEDLSEGIRQISKFFGLTITEEQVQAIADKSTFTAMSENSKNTHGKFGSVFFRKGEVGDWKNHFTEAQSRQMDEEFTRRLAGTRLGAKLKYDVYCR</sequence>
<dbReference type="GeneTree" id="ENSGT00940000159084"/>
<dbReference type="GO" id="GO:0008146">
    <property type="term" value="F:sulfotransferase activity"/>
    <property type="evidence" value="ECO:0007669"/>
    <property type="project" value="InterPro"/>
</dbReference>
<evidence type="ECO:0000313" key="5">
    <source>
        <dbReference type="Ensembl" id="ENSDCDP00010013696.1"/>
    </source>
</evidence>
<dbReference type="AlphaFoldDB" id="A0AAY4B1S8"/>
<dbReference type="SUPFAM" id="SSF52540">
    <property type="entry name" value="P-loop containing nucleoside triphosphate hydrolases"/>
    <property type="match status" value="1"/>
</dbReference>
<dbReference type="GeneID" id="114785825"/>
<dbReference type="Ensembl" id="ENSDCDT00010014453.1">
    <property type="protein sequence ID" value="ENSDCDP00010013696.1"/>
    <property type="gene ID" value="ENSDCDG00010006269.1"/>
</dbReference>
<dbReference type="InterPro" id="IPR000863">
    <property type="entry name" value="Sulfotransferase_dom"/>
</dbReference>
<dbReference type="Pfam" id="PF00685">
    <property type="entry name" value="Sulfotransfer_1"/>
    <property type="match status" value="1"/>
</dbReference>
<accession>A0AAY4B1S8</accession>
<comment type="similarity">
    <text evidence="1 3">Belongs to the sulfotransferase 1 family.</text>
</comment>
<reference evidence="5 6" key="1">
    <citation type="submission" date="2020-06" db="EMBL/GenBank/DDBJ databases">
        <authorList>
            <consortium name="Wellcome Sanger Institute Data Sharing"/>
        </authorList>
    </citation>
    <scope>NUCLEOTIDE SEQUENCE [LARGE SCALE GENOMIC DNA]</scope>
</reference>
<gene>
    <name evidence="5" type="primary">SULT6B1</name>
</gene>
<reference evidence="5" key="2">
    <citation type="submission" date="2025-08" db="UniProtKB">
        <authorList>
            <consortium name="Ensembl"/>
        </authorList>
    </citation>
    <scope>IDENTIFICATION</scope>
</reference>
<dbReference type="EC" id="2.8.2.-" evidence="3"/>